<reference evidence="6 7" key="1">
    <citation type="journal article" date="2019" name="FEMS Microbiol. Lett.">
        <title>A novel salt-tolerant genotype illuminates the sucrose gene evolution in freshwater bloom-forming cyanobacterium Microcystis aeruginosa.</title>
        <authorList>
            <person name="Tanabe Y."/>
            <person name="Yamaguchi H."/>
            <person name="Sano T."/>
            <person name="Kawachi M."/>
        </authorList>
    </citation>
    <scope>NUCLEOTIDE SEQUENCE [LARGE SCALE GENOMIC DNA]</scope>
    <source>
        <strain evidence="6 7">NIES-4325</strain>
    </source>
</reference>
<evidence type="ECO:0000256" key="2">
    <source>
        <dbReference type="ARBA" id="ARBA00022946"/>
    </source>
</evidence>
<dbReference type="InterPro" id="IPR002921">
    <property type="entry name" value="Fungal_lipase-type"/>
</dbReference>
<evidence type="ECO:0000256" key="3">
    <source>
        <dbReference type="ARBA" id="ARBA00022963"/>
    </source>
</evidence>
<accession>A0A5J4F940</accession>
<evidence type="ECO:0000256" key="4">
    <source>
        <dbReference type="ARBA" id="ARBA00023098"/>
    </source>
</evidence>
<dbReference type="Proteomes" id="UP000376575">
    <property type="component" value="Unassembled WGS sequence"/>
</dbReference>
<dbReference type="AlphaFoldDB" id="A0A5J4F940"/>
<evidence type="ECO:0000313" key="6">
    <source>
        <dbReference type="EMBL" id="GEA27533.1"/>
    </source>
</evidence>
<evidence type="ECO:0000313" key="7">
    <source>
        <dbReference type="Proteomes" id="UP000376575"/>
    </source>
</evidence>
<dbReference type="RefSeq" id="WP_151696147.1">
    <property type="nucleotide sequence ID" value="NZ_BJKP01000016.1"/>
</dbReference>
<gene>
    <name evidence="6" type="ORF">MiAbW_02099</name>
</gene>
<dbReference type="Pfam" id="PF01764">
    <property type="entry name" value="Lipase_3"/>
    <property type="match status" value="1"/>
</dbReference>
<protein>
    <recommendedName>
        <fullName evidence="5">Fungal lipase-type domain-containing protein</fullName>
    </recommendedName>
</protein>
<keyword evidence="4" id="KW-0443">Lipid metabolism</keyword>
<dbReference type="InterPro" id="IPR029058">
    <property type="entry name" value="AB_hydrolase_fold"/>
</dbReference>
<dbReference type="PANTHER" id="PTHR31403">
    <property type="entry name" value="PHOSPHOLIPASE A1-IBETA2, CHLOROPLASTIC"/>
    <property type="match status" value="1"/>
</dbReference>
<sequence length="410" mass="47005">MVSIQKIQIPEGTGFDRKVAMELANLISVAYNEYEVWDANEELQQESKLPTVITGSQDFADLEMDSLECQKNHGENTNFKKLDQFWKNSKKYNRCATFFFPQWWWFELLKPSNFNNILQSDIQQFWKSLKDIVTTDEVFGFIAQSQENPNQLFVVFRGTREGAEWFNNFRPKPKPFLPDEFTDLGEVRNGFNLIYTIDRPQNSLQAFLQRIGGIPIPFLDTLKAKINQFFANQNTVSSKEVVADFFSKYFGNQQKSSETEIFITGHSLGAGLATLAALHIAKLAERHQVNPSIQLYTFASPRVGDETFASHFDNFEKINSYRIINSEDLIQAVPFPTTEVVDKATEDGMSESAKIRLAWIKNFLDKLTKGQAKKHYQHIGLSVTFTQQTGKIAGNHNLTDTYRRALLDDI</sequence>
<dbReference type="CDD" id="cd00519">
    <property type="entry name" value="Lipase_3"/>
    <property type="match status" value="1"/>
</dbReference>
<dbReference type="SUPFAM" id="SSF53474">
    <property type="entry name" value="alpha/beta-Hydrolases"/>
    <property type="match status" value="1"/>
</dbReference>
<evidence type="ECO:0000256" key="1">
    <source>
        <dbReference type="ARBA" id="ARBA00022801"/>
    </source>
</evidence>
<name>A0A5J4F940_MICAE</name>
<dbReference type="GO" id="GO:0016042">
    <property type="term" value="P:lipid catabolic process"/>
    <property type="evidence" value="ECO:0007669"/>
    <property type="project" value="UniProtKB-KW"/>
</dbReference>
<keyword evidence="1" id="KW-0378">Hydrolase</keyword>
<evidence type="ECO:0000259" key="5">
    <source>
        <dbReference type="Pfam" id="PF01764"/>
    </source>
</evidence>
<dbReference type="GO" id="GO:0004620">
    <property type="term" value="F:phospholipase activity"/>
    <property type="evidence" value="ECO:0007669"/>
    <property type="project" value="UniProtKB-ARBA"/>
</dbReference>
<dbReference type="Gene3D" id="3.40.50.1820">
    <property type="entry name" value="alpha/beta hydrolase"/>
    <property type="match status" value="1"/>
</dbReference>
<dbReference type="EMBL" id="BJKP01000016">
    <property type="protein sequence ID" value="GEA27533.1"/>
    <property type="molecule type" value="Genomic_DNA"/>
</dbReference>
<organism evidence="6 7">
    <name type="scientific">Microcystis aeruginosa NIES-4325</name>
    <dbReference type="NCBI Taxonomy" id="2569534"/>
    <lineage>
        <taxon>Bacteria</taxon>
        <taxon>Bacillati</taxon>
        <taxon>Cyanobacteriota</taxon>
        <taxon>Cyanophyceae</taxon>
        <taxon>Oscillatoriophycideae</taxon>
        <taxon>Chroococcales</taxon>
        <taxon>Microcystaceae</taxon>
        <taxon>Microcystis</taxon>
    </lineage>
</organism>
<feature type="domain" description="Fungal lipase-type" evidence="5">
    <location>
        <begin position="153"/>
        <end position="335"/>
    </location>
</feature>
<dbReference type="PANTHER" id="PTHR31403:SF7">
    <property type="entry name" value="PHOSPHOLIPASE A1-IGAMMA3, CHLOROPLASTIC"/>
    <property type="match status" value="1"/>
</dbReference>
<comment type="caution">
    <text evidence="6">The sequence shown here is derived from an EMBL/GenBank/DDBJ whole genome shotgun (WGS) entry which is preliminary data.</text>
</comment>
<proteinExistence type="predicted"/>
<keyword evidence="2" id="KW-0809">Transit peptide</keyword>
<keyword evidence="3" id="KW-0442">Lipid degradation</keyword>